<dbReference type="GO" id="GO:0005524">
    <property type="term" value="F:ATP binding"/>
    <property type="evidence" value="ECO:0007669"/>
    <property type="project" value="UniProtKB-KW"/>
</dbReference>
<evidence type="ECO:0000256" key="8">
    <source>
        <dbReference type="ARBA" id="ARBA00022917"/>
    </source>
</evidence>
<dbReference type="InterPro" id="IPR036690">
    <property type="entry name" value="Fdx_antiC-bd_sf"/>
</dbReference>
<dbReference type="Pfam" id="PF03484">
    <property type="entry name" value="B5"/>
    <property type="match status" value="1"/>
</dbReference>
<evidence type="ECO:0000256" key="4">
    <source>
        <dbReference type="ARBA" id="ARBA00022723"/>
    </source>
</evidence>
<dbReference type="PROSITE" id="PS51447">
    <property type="entry name" value="FDX_ACB"/>
    <property type="match status" value="1"/>
</dbReference>
<feature type="domain" description="FDX-ACB" evidence="10">
    <location>
        <begin position="585"/>
        <end position="669"/>
    </location>
</feature>
<evidence type="ECO:0000256" key="1">
    <source>
        <dbReference type="ARBA" id="ARBA00001946"/>
    </source>
</evidence>
<keyword evidence="3 12" id="KW-0436">Ligase</keyword>
<dbReference type="GO" id="GO:0006432">
    <property type="term" value="P:phenylalanyl-tRNA aminoacylation"/>
    <property type="evidence" value="ECO:0007669"/>
    <property type="project" value="InterPro"/>
</dbReference>
<keyword evidence="9" id="KW-0030">Aminoacyl-tRNA synthetase</keyword>
<keyword evidence="5" id="KW-0547">Nucleotide-binding</keyword>
<reference evidence="12" key="2">
    <citation type="submission" date="2019-04" db="EMBL/GenBank/DDBJ databases">
        <authorList>
            <person name="Pasella M."/>
        </authorList>
    </citation>
    <scope>NUCLEOTIDE SEQUENCE</scope>
    <source>
        <strain evidence="12">PD3001_4</strain>
    </source>
</reference>
<dbReference type="GO" id="GO:0009328">
    <property type="term" value="C:phenylalanine-tRNA ligase complex"/>
    <property type="evidence" value="ECO:0007669"/>
    <property type="project" value="TreeGrafter"/>
</dbReference>
<evidence type="ECO:0000259" key="10">
    <source>
        <dbReference type="PROSITE" id="PS51447"/>
    </source>
</evidence>
<dbReference type="Gene3D" id="3.30.930.10">
    <property type="entry name" value="Bira Bifunctional Protein, Domain 2"/>
    <property type="match status" value="1"/>
</dbReference>
<gene>
    <name evidence="12" type="primary">syfB</name>
</gene>
<dbReference type="EMBL" id="MK814650">
    <property type="protein sequence ID" value="QCI06072.1"/>
    <property type="molecule type" value="Genomic_DNA"/>
</dbReference>
<keyword evidence="12" id="KW-0934">Plastid</keyword>
<dbReference type="InterPro" id="IPR041616">
    <property type="entry name" value="PheRS_beta_core"/>
</dbReference>
<evidence type="ECO:0000256" key="9">
    <source>
        <dbReference type="ARBA" id="ARBA00023146"/>
    </source>
</evidence>
<dbReference type="PROSITE" id="PS51483">
    <property type="entry name" value="B5"/>
    <property type="match status" value="1"/>
</dbReference>
<dbReference type="SUPFAM" id="SSF46955">
    <property type="entry name" value="Putative DNA-binding domain"/>
    <property type="match status" value="2"/>
</dbReference>
<protein>
    <recommendedName>
        <fullName evidence="2">phenylalanine--tRNA ligase</fullName>
        <ecNumber evidence="2">6.1.1.20</ecNumber>
    </recommendedName>
</protein>
<feature type="domain" description="B5" evidence="11">
    <location>
        <begin position="264"/>
        <end position="349"/>
    </location>
</feature>
<dbReference type="SUPFAM" id="SSF56037">
    <property type="entry name" value="PheT/TilS domain"/>
    <property type="match status" value="1"/>
</dbReference>
<dbReference type="InterPro" id="IPR045864">
    <property type="entry name" value="aa-tRNA-synth_II/BPL/LPL"/>
</dbReference>
<dbReference type="Gene3D" id="3.50.40.10">
    <property type="entry name" value="Phenylalanyl-trna Synthetase, Chain B, domain 3"/>
    <property type="match status" value="1"/>
</dbReference>
<dbReference type="AlphaFoldDB" id="A0A4D6WSE6"/>
<keyword evidence="6" id="KW-0067">ATP-binding</keyword>
<dbReference type="SUPFAM" id="SSF54991">
    <property type="entry name" value="Anticodon-binding domain of PheRS"/>
    <property type="match status" value="1"/>
</dbReference>
<evidence type="ECO:0000313" key="12">
    <source>
        <dbReference type="EMBL" id="QCI06072.1"/>
    </source>
</evidence>
<comment type="cofactor">
    <cofactor evidence="1">
        <name>Mg(2+)</name>
        <dbReference type="ChEBI" id="CHEBI:18420"/>
    </cofactor>
</comment>
<dbReference type="SUPFAM" id="SSF55681">
    <property type="entry name" value="Class II aaRS and biotin synthetases"/>
    <property type="match status" value="1"/>
</dbReference>
<geneLocation type="plastid" evidence="12"/>
<dbReference type="PANTHER" id="PTHR10947">
    <property type="entry name" value="PHENYLALANYL-TRNA SYNTHETASE BETA CHAIN AND LEUCINE-RICH REPEAT-CONTAINING PROTEIN 47"/>
    <property type="match status" value="1"/>
</dbReference>
<dbReference type="Gene3D" id="3.30.56.10">
    <property type="match status" value="2"/>
</dbReference>
<dbReference type="InterPro" id="IPR005146">
    <property type="entry name" value="B3/B4_tRNA-bd"/>
</dbReference>
<dbReference type="InterPro" id="IPR020825">
    <property type="entry name" value="Phe-tRNA_synthase-like_B3/B4"/>
</dbReference>
<organism evidence="12">
    <name type="scientific">Delesseria sanguinea</name>
    <dbReference type="NCBI Taxonomy" id="131097"/>
    <lineage>
        <taxon>Eukaryota</taxon>
        <taxon>Rhodophyta</taxon>
        <taxon>Florideophyceae</taxon>
        <taxon>Rhodymeniophycidae</taxon>
        <taxon>Ceramiales</taxon>
        <taxon>Delesseriaceae</taxon>
        <taxon>Delesseria</taxon>
    </lineage>
</organism>
<dbReference type="GO" id="GO:0004826">
    <property type="term" value="F:phenylalanine-tRNA ligase activity"/>
    <property type="evidence" value="ECO:0007669"/>
    <property type="project" value="UniProtKB-EC"/>
</dbReference>
<dbReference type="PANTHER" id="PTHR10947:SF0">
    <property type="entry name" value="PHENYLALANINE--TRNA LIGASE BETA SUBUNIT"/>
    <property type="match status" value="1"/>
</dbReference>
<dbReference type="GO" id="GO:0003723">
    <property type="term" value="F:RNA binding"/>
    <property type="evidence" value="ECO:0007669"/>
    <property type="project" value="InterPro"/>
</dbReference>
<dbReference type="Pfam" id="PF03483">
    <property type="entry name" value="B3_4"/>
    <property type="match status" value="1"/>
</dbReference>
<proteinExistence type="predicted"/>
<dbReference type="SMART" id="SM00874">
    <property type="entry name" value="B5"/>
    <property type="match status" value="1"/>
</dbReference>
<evidence type="ECO:0000256" key="6">
    <source>
        <dbReference type="ARBA" id="ARBA00022840"/>
    </source>
</evidence>
<name>A0A4D6WSE6_9FLOR</name>
<dbReference type="Pfam" id="PF17759">
    <property type="entry name" value="tRNA_synthFbeta"/>
    <property type="match status" value="1"/>
</dbReference>
<dbReference type="GO" id="GO:0000287">
    <property type="term" value="F:magnesium ion binding"/>
    <property type="evidence" value="ECO:0007669"/>
    <property type="project" value="InterPro"/>
</dbReference>
<dbReference type="InterPro" id="IPR005147">
    <property type="entry name" value="tRNA_synthase_B5-dom"/>
</dbReference>
<dbReference type="EC" id="6.1.1.20" evidence="2"/>
<dbReference type="InterPro" id="IPR009061">
    <property type="entry name" value="DNA-bd_dom_put_sf"/>
</dbReference>
<evidence type="ECO:0000256" key="7">
    <source>
        <dbReference type="ARBA" id="ARBA00022842"/>
    </source>
</evidence>
<reference evidence="12" key="1">
    <citation type="journal article" date="2019" name="Mol. Phylogenet. Evol.">
        <title>Morphological evolution and classification of the red algal order Ceramiales inferred using plastid phylogenomics.</title>
        <authorList>
            <person name="Diaz-Tapia P."/>
            <person name="Pasella M.M."/>
            <person name="Verbruggen H."/>
            <person name="Maggs C.A."/>
        </authorList>
    </citation>
    <scope>NUCLEOTIDE SEQUENCE</scope>
    <source>
        <strain evidence="12">PD3001_4</strain>
    </source>
</reference>
<evidence type="ECO:0000256" key="3">
    <source>
        <dbReference type="ARBA" id="ARBA00022598"/>
    </source>
</evidence>
<dbReference type="Gene3D" id="3.30.70.380">
    <property type="entry name" value="Ferrodoxin-fold anticodon-binding domain"/>
    <property type="match status" value="1"/>
</dbReference>
<dbReference type="InterPro" id="IPR045060">
    <property type="entry name" value="Phe-tRNA-ligase_IIc_bsu"/>
</dbReference>
<dbReference type="InterPro" id="IPR005121">
    <property type="entry name" value="Fdx_antiC-bd"/>
</dbReference>
<dbReference type="SMART" id="SM00896">
    <property type="entry name" value="FDX-ACB"/>
    <property type="match status" value="1"/>
</dbReference>
<evidence type="ECO:0000256" key="5">
    <source>
        <dbReference type="ARBA" id="ARBA00022741"/>
    </source>
</evidence>
<dbReference type="Pfam" id="PF03147">
    <property type="entry name" value="FDX-ACB"/>
    <property type="match status" value="1"/>
</dbReference>
<sequence length="669" mass="79525">MKFSWTILNYFINLESITFEKFIETLTLAGFEVEEIEENNKIADKIIHLSITANRKEIFCIINLAKEITTIFNLPLKISLKPIQLLSTNKIYNFINISQQILYVKVNKINHLSNNKSPKWLHNHLIGYNIQPLFLLHDIKQYIKIKWGHEVLIFDLNKLNTKSINLNQIKIDRKTNLKEQGKIIYNNQNLLYLDRINIGQTNTQFSYKTNKIILCCFINNTNTNNLLNSHETFNHAYNETIRLITTYCGGVINKSYENSKIIIENNRKLQIKKNEIKHTLGPIINKQNKYLSNKNILKVLDKLKFSPYYSYNNKTFEITIPKYREHDLKRNIDIIEEIGRIYGFKYFLNQLPKYNGKGKISLKSFYIKKIRNTLLAIGFDEVINSSLTQRQIYEINHIKIYNPITEEQNILRTNIAKNLIQNYRLDIKQKKFRTEIFEIGNIFYKNKQNSYNEQIHLGGIISNVQFFKKDWYSKSNKLEWFHAKGIVEFILDTLQTNIKWSQKLQELSNTTINKIRHYLDPNEQIFIYNKSNNQLIGMLGKVNKKYLNDIDQKNKKIYIFEINIQSLIKSIYFNKHINHTVKAYSLYPTVIRDISINIDKYDNIKQIKNLILQKNKNLIEYIEIINEYYNKVTQMKSICLRIIYRSSNRTLNYKDLTNINNNIKQLLIK</sequence>
<evidence type="ECO:0000256" key="2">
    <source>
        <dbReference type="ARBA" id="ARBA00012814"/>
    </source>
</evidence>
<evidence type="ECO:0000259" key="11">
    <source>
        <dbReference type="PROSITE" id="PS51483"/>
    </source>
</evidence>
<keyword evidence="7" id="KW-0460">Magnesium</keyword>
<keyword evidence="4" id="KW-0479">Metal-binding</keyword>
<keyword evidence="8" id="KW-0648">Protein biosynthesis</keyword>
<accession>A0A4D6WSE6</accession>